<dbReference type="SUPFAM" id="SSF47413">
    <property type="entry name" value="lambda repressor-like DNA-binding domains"/>
    <property type="match status" value="1"/>
</dbReference>
<gene>
    <name evidence="2" type="ORF">ENR63_01340</name>
</gene>
<keyword evidence="1" id="KW-0812">Transmembrane</keyword>
<name>A0A7C4TJ84_UNCKA</name>
<dbReference type="Pfam" id="PF13413">
    <property type="entry name" value="HTH_25"/>
    <property type="match status" value="1"/>
</dbReference>
<dbReference type="GO" id="GO:0003677">
    <property type="term" value="F:DNA binding"/>
    <property type="evidence" value="ECO:0007669"/>
    <property type="project" value="InterPro"/>
</dbReference>
<dbReference type="AlphaFoldDB" id="A0A7C4TJ84"/>
<sequence>MKTVGQILKTAREQKKFTLEDVHKFVKIHPKFLIALEEGDYNQFSNKIHAKGFLKIYSEFLDLDVSQVLAFWRREYEAMFEKKENLKPKFEVKSLKKSGFVITPSFIIASVSVFLTVGFFGYLFYQYRTYAGAPKLEIYSPQNNMIANYEIVDVTGKTDMDAELMINNQKVITDKDGGFATSIRLKPGLNTLSFLSVSKLKKETEEIRTIIYRAPEKEAISGLTPVVESTESTRESTLEVLPN</sequence>
<dbReference type="Gene3D" id="1.10.260.40">
    <property type="entry name" value="lambda repressor-like DNA-binding domains"/>
    <property type="match status" value="1"/>
</dbReference>
<keyword evidence="1" id="KW-0472">Membrane</keyword>
<feature type="transmembrane region" description="Helical" evidence="1">
    <location>
        <begin position="99"/>
        <end position="125"/>
    </location>
</feature>
<dbReference type="PANTHER" id="PTHR34475:SF1">
    <property type="entry name" value="CYTOSKELETON PROTEIN RODZ"/>
    <property type="match status" value="1"/>
</dbReference>
<protein>
    <submittedName>
        <fullName evidence="2">Helix-turn-helix domain-containing protein</fullName>
    </submittedName>
</protein>
<dbReference type="InterPro" id="IPR013783">
    <property type="entry name" value="Ig-like_fold"/>
</dbReference>
<organism evidence="2">
    <name type="scientific">candidate division WWE3 bacterium</name>
    <dbReference type="NCBI Taxonomy" id="2053526"/>
    <lineage>
        <taxon>Bacteria</taxon>
        <taxon>Katanobacteria</taxon>
    </lineage>
</organism>
<dbReference type="EMBL" id="DSRT01000070">
    <property type="protein sequence ID" value="HGW29550.1"/>
    <property type="molecule type" value="Genomic_DNA"/>
</dbReference>
<dbReference type="InterPro" id="IPR010982">
    <property type="entry name" value="Lambda_DNA-bd_dom_sf"/>
</dbReference>
<comment type="caution">
    <text evidence="2">The sequence shown here is derived from an EMBL/GenBank/DDBJ whole genome shotgun (WGS) entry which is preliminary data.</text>
</comment>
<dbReference type="Gene3D" id="2.60.40.10">
    <property type="entry name" value="Immunoglobulins"/>
    <property type="match status" value="1"/>
</dbReference>
<keyword evidence="1" id="KW-1133">Transmembrane helix</keyword>
<accession>A0A7C4TJ84</accession>
<reference evidence="2" key="1">
    <citation type="journal article" date="2020" name="mSystems">
        <title>Genome- and Community-Level Interaction Insights into Carbon Utilization and Element Cycling Functions of Hydrothermarchaeota in Hydrothermal Sediment.</title>
        <authorList>
            <person name="Zhou Z."/>
            <person name="Liu Y."/>
            <person name="Xu W."/>
            <person name="Pan J."/>
            <person name="Luo Z.H."/>
            <person name="Li M."/>
        </authorList>
    </citation>
    <scope>NUCLEOTIDE SEQUENCE [LARGE SCALE GENOMIC DNA]</scope>
    <source>
        <strain evidence="2">SpSt-417</strain>
    </source>
</reference>
<proteinExistence type="predicted"/>
<evidence type="ECO:0000256" key="1">
    <source>
        <dbReference type="SAM" id="Phobius"/>
    </source>
</evidence>
<evidence type="ECO:0000313" key="2">
    <source>
        <dbReference type="EMBL" id="HGW29550.1"/>
    </source>
</evidence>
<dbReference type="InterPro" id="IPR050400">
    <property type="entry name" value="Bact_Cytoskel_RodZ"/>
</dbReference>
<dbReference type="PANTHER" id="PTHR34475">
    <property type="match status" value="1"/>
</dbReference>
<dbReference type="Pfam" id="PF09136">
    <property type="entry name" value="Glucodextran_B"/>
    <property type="match status" value="1"/>
</dbReference>